<comment type="caution">
    <text evidence="1">The sequence shown here is derived from an EMBL/GenBank/DDBJ whole genome shotgun (WGS) entry which is preliminary data.</text>
</comment>
<proteinExistence type="predicted"/>
<protein>
    <submittedName>
        <fullName evidence="1">Uncharacterized protein</fullName>
    </submittedName>
</protein>
<dbReference type="EMBL" id="JAYMGO010000007">
    <property type="protein sequence ID" value="KAL1270903.1"/>
    <property type="molecule type" value="Genomic_DNA"/>
</dbReference>
<evidence type="ECO:0000313" key="2">
    <source>
        <dbReference type="Proteomes" id="UP001558613"/>
    </source>
</evidence>
<organism evidence="1 2">
    <name type="scientific">Cirrhinus molitorella</name>
    <name type="common">mud carp</name>
    <dbReference type="NCBI Taxonomy" id="172907"/>
    <lineage>
        <taxon>Eukaryota</taxon>
        <taxon>Metazoa</taxon>
        <taxon>Chordata</taxon>
        <taxon>Craniata</taxon>
        <taxon>Vertebrata</taxon>
        <taxon>Euteleostomi</taxon>
        <taxon>Actinopterygii</taxon>
        <taxon>Neopterygii</taxon>
        <taxon>Teleostei</taxon>
        <taxon>Ostariophysi</taxon>
        <taxon>Cypriniformes</taxon>
        <taxon>Cyprinidae</taxon>
        <taxon>Labeoninae</taxon>
        <taxon>Labeonini</taxon>
        <taxon>Cirrhinus</taxon>
    </lineage>
</organism>
<sequence length="135" mass="14577">MCGGPIDFLDAHKDCVMFVGCAHAEAALEGSDCKACEELPMKILGLRLVIDHNGDTLGPASFPPTRRTAGYPFRRLYRGTDVSPVPTSPSRTRASTHLCPSWGWKATSLPSKPCRATAHIAKKEYISAGHGRQPT</sequence>
<gene>
    <name evidence="1" type="ORF">QQF64_029919</name>
</gene>
<name>A0ABR3N1V7_9TELE</name>
<keyword evidence="2" id="KW-1185">Reference proteome</keyword>
<evidence type="ECO:0000313" key="1">
    <source>
        <dbReference type="EMBL" id="KAL1270903.1"/>
    </source>
</evidence>
<dbReference type="Proteomes" id="UP001558613">
    <property type="component" value="Unassembled WGS sequence"/>
</dbReference>
<reference evidence="1 2" key="1">
    <citation type="submission" date="2023-09" db="EMBL/GenBank/DDBJ databases">
        <authorList>
            <person name="Wang M."/>
        </authorList>
    </citation>
    <scope>NUCLEOTIDE SEQUENCE [LARGE SCALE GENOMIC DNA]</scope>
    <source>
        <strain evidence="1">GT-2023</strain>
        <tissue evidence="1">Liver</tissue>
    </source>
</reference>
<accession>A0ABR3N1V7</accession>